<dbReference type="RefSeq" id="WP_005184294.1">
    <property type="nucleotide sequence ID" value="NZ_CP045804.1"/>
</dbReference>
<proteinExistence type="inferred from homology"/>
<dbReference type="InterPro" id="IPR006442">
    <property type="entry name" value="Antitoxin_Phd/YefM"/>
</dbReference>
<accession>A0A857L3J7</accession>
<evidence type="ECO:0000313" key="3">
    <source>
        <dbReference type="EMBL" id="QHN41424.1"/>
    </source>
</evidence>
<dbReference type="NCBIfam" id="TIGR01552">
    <property type="entry name" value="phd_fam"/>
    <property type="match status" value="1"/>
</dbReference>
<name>A0A857L3J7_9ACTN</name>
<dbReference type="AlphaFoldDB" id="A0A857L3J7"/>
<comment type="similarity">
    <text evidence="1 2">Belongs to the phD/YefM antitoxin family.</text>
</comment>
<dbReference type="SUPFAM" id="SSF143120">
    <property type="entry name" value="YefM-like"/>
    <property type="match status" value="1"/>
</dbReference>
<evidence type="ECO:0000256" key="1">
    <source>
        <dbReference type="ARBA" id="ARBA00009981"/>
    </source>
</evidence>
<reference evidence="3" key="1">
    <citation type="journal article" date="2021" name="Nat. Microbiol.">
        <title>Cocultivation of an ultrasmall environmental parasitic bacterium with lytic ability against bacteria associated with wastewater foams.</title>
        <authorList>
            <person name="Batinovic S."/>
            <person name="Rose J.J.A."/>
            <person name="Ratcliffe J."/>
            <person name="Seviour R.J."/>
            <person name="Petrovski S."/>
        </authorList>
    </citation>
    <scope>NUCLEOTIDE SEQUENCE</scope>
    <source>
        <strain evidence="3">CON44</strain>
    </source>
</reference>
<dbReference type="Pfam" id="PF02604">
    <property type="entry name" value="PhdYeFM_antitox"/>
    <property type="match status" value="1"/>
</dbReference>
<sequence>MRTIPHRELRNNSSKILEEVSNGETFEITNHGKVVAILSPPALTPYEQLLAAGKVQRGTQRRNFSSIKPAIAERDPLDVLNEMRGQRDAMFDE</sequence>
<dbReference type="EMBL" id="CP045810">
    <property type="protein sequence ID" value="QHN41424.1"/>
    <property type="molecule type" value="Genomic_DNA"/>
</dbReference>
<dbReference type="Gene3D" id="3.40.1620.10">
    <property type="entry name" value="YefM-like domain"/>
    <property type="match status" value="1"/>
</dbReference>
<organism evidence="3">
    <name type="scientific">Gordonia amarae</name>
    <dbReference type="NCBI Taxonomy" id="36821"/>
    <lineage>
        <taxon>Bacteria</taxon>
        <taxon>Bacillati</taxon>
        <taxon>Actinomycetota</taxon>
        <taxon>Actinomycetes</taxon>
        <taxon>Mycobacteriales</taxon>
        <taxon>Gordoniaceae</taxon>
        <taxon>Gordonia</taxon>
    </lineage>
</organism>
<gene>
    <name evidence="3" type="ORF">GII30_21705</name>
</gene>
<protein>
    <recommendedName>
        <fullName evidence="2">Antitoxin</fullName>
    </recommendedName>
</protein>
<dbReference type="InterPro" id="IPR036165">
    <property type="entry name" value="YefM-like_sf"/>
</dbReference>
<evidence type="ECO:0000256" key="2">
    <source>
        <dbReference type="RuleBase" id="RU362080"/>
    </source>
</evidence>
<comment type="function">
    <text evidence="2">Antitoxin component of a type II toxin-antitoxin (TA) system.</text>
</comment>